<dbReference type="CDD" id="cd01949">
    <property type="entry name" value="GGDEF"/>
    <property type="match status" value="1"/>
</dbReference>
<dbReference type="Pfam" id="PF08447">
    <property type="entry name" value="PAS_3"/>
    <property type="match status" value="1"/>
</dbReference>
<dbReference type="InterPro" id="IPR000160">
    <property type="entry name" value="GGDEF_dom"/>
</dbReference>
<protein>
    <submittedName>
        <fullName evidence="2">Sensor domain-containing diguanylate cyclase</fullName>
    </submittedName>
</protein>
<feature type="domain" description="GGDEF" evidence="1">
    <location>
        <begin position="191"/>
        <end position="318"/>
    </location>
</feature>
<dbReference type="Pfam" id="PF00990">
    <property type="entry name" value="GGDEF"/>
    <property type="match status" value="1"/>
</dbReference>
<dbReference type="GO" id="GO:0043709">
    <property type="term" value="P:cell adhesion involved in single-species biofilm formation"/>
    <property type="evidence" value="ECO:0007669"/>
    <property type="project" value="TreeGrafter"/>
</dbReference>
<dbReference type="Gene3D" id="3.30.450.20">
    <property type="entry name" value="PAS domain"/>
    <property type="match status" value="1"/>
</dbReference>
<name>A0A4U1CY49_9BACI</name>
<dbReference type="PANTHER" id="PTHR45138">
    <property type="entry name" value="REGULATORY COMPONENTS OF SENSORY TRANSDUCTION SYSTEM"/>
    <property type="match status" value="1"/>
</dbReference>
<dbReference type="GO" id="GO:1902201">
    <property type="term" value="P:negative regulation of bacterial-type flagellum-dependent cell motility"/>
    <property type="evidence" value="ECO:0007669"/>
    <property type="project" value="TreeGrafter"/>
</dbReference>
<dbReference type="SUPFAM" id="SSF55785">
    <property type="entry name" value="PYP-like sensor domain (PAS domain)"/>
    <property type="match status" value="1"/>
</dbReference>
<comment type="caution">
    <text evidence="2">The sequence shown here is derived from an EMBL/GenBank/DDBJ whole genome shotgun (WGS) entry which is preliminary data.</text>
</comment>
<dbReference type="SUPFAM" id="SSF55073">
    <property type="entry name" value="Nucleotide cyclase"/>
    <property type="match status" value="1"/>
</dbReference>
<dbReference type="SMART" id="SM00267">
    <property type="entry name" value="GGDEF"/>
    <property type="match status" value="1"/>
</dbReference>
<dbReference type="InterPro" id="IPR035965">
    <property type="entry name" value="PAS-like_dom_sf"/>
</dbReference>
<dbReference type="EMBL" id="SWBM01000007">
    <property type="protein sequence ID" value="TKC14969.1"/>
    <property type="molecule type" value="Genomic_DNA"/>
</dbReference>
<dbReference type="InterPro" id="IPR000014">
    <property type="entry name" value="PAS"/>
</dbReference>
<dbReference type="InterPro" id="IPR029787">
    <property type="entry name" value="Nucleotide_cyclase"/>
</dbReference>
<dbReference type="NCBIfam" id="TIGR00254">
    <property type="entry name" value="GGDEF"/>
    <property type="match status" value="1"/>
</dbReference>
<dbReference type="InterPro" id="IPR050469">
    <property type="entry name" value="Diguanylate_Cyclase"/>
</dbReference>
<evidence type="ECO:0000313" key="3">
    <source>
        <dbReference type="Proteomes" id="UP000307756"/>
    </source>
</evidence>
<dbReference type="PANTHER" id="PTHR45138:SF9">
    <property type="entry name" value="DIGUANYLATE CYCLASE DGCM-RELATED"/>
    <property type="match status" value="1"/>
</dbReference>
<dbReference type="NCBIfam" id="TIGR00229">
    <property type="entry name" value="sensory_box"/>
    <property type="match status" value="1"/>
</dbReference>
<proteinExistence type="predicted"/>
<organism evidence="2 3">
    <name type="scientific">Robertmurraya kyonggiensis</name>
    <dbReference type="NCBI Taxonomy" id="1037680"/>
    <lineage>
        <taxon>Bacteria</taxon>
        <taxon>Bacillati</taxon>
        <taxon>Bacillota</taxon>
        <taxon>Bacilli</taxon>
        <taxon>Bacillales</taxon>
        <taxon>Bacillaceae</taxon>
        <taxon>Robertmurraya</taxon>
    </lineage>
</organism>
<reference evidence="2 3" key="1">
    <citation type="journal article" date="2011" name="J. Microbiol.">
        <title>Bacillus kyonggiensis sp. nov., isolated from soil of a lettuce field.</title>
        <authorList>
            <person name="Dong K."/>
            <person name="Lee S."/>
        </authorList>
    </citation>
    <scope>NUCLEOTIDE SEQUENCE [LARGE SCALE GENOMIC DNA]</scope>
    <source>
        <strain evidence="2 3">NB22</strain>
    </source>
</reference>
<dbReference type="AlphaFoldDB" id="A0A4U1CY49"/>
<evidence type="ECO:0000313" key="2">
    <source>
        <dbReference type="EMBL" id="TKC14969.1"/>
    </source>
</evidence>
<dbReference type="PROSITE" id="PS50887">
    <property type="entry name" value="GGDEF"/>
    <property type="match status" value="1"/>
</dbReference>
<dbReference type="Proteomes" id="UP000307756">
    <property type="component" value="Unassembled WGS sequence"/>
</dbReference>
<gene>
    <name evidence="2" type="ORF">FA727_20640</name>
</gene>
<dbReference type="Gene3D" id="3.30.70.270">
    <property type="match status" value="1"/>
</dbReference>
<dbReference type="GO" id="GO:0052621">
    <property type="term" value="F:diguanylate cyclase activity"/>
    <property type="evidence" value="ECO:0007669"/>
    <property type="project" value="TreeGrafter"/>
</dbReference>
<dbReference type="InterPro" id="IPR013655">
    <property type="entry name" value="PAS_fold_3"/>
</dbReference>
<dbReference type="InterPro" id="IPR043128">
    <property type="entry name" value="Rev_trsase/Diguanyl_cyclase"/>
</dbReference>
<evidence type="ECO:0000259" key="1">
    <source>
        <dbReference type="PROSITE" id="PS50887"/>
    </source>
</evidence>
<accession>A0A4U1CY49</accession>
<dbReference type="GO" id="GO:0005886">
    <property type="term" value="C:plasma membrane"/>
    <property type="evidence" value="ECO:0007669"/>
    <property type="project" value="TreeGrafter"/>
</dbReference>
<dbReference type="OrthoDB" id="9759607at2"/>
<keyword evidence="3" id="KW-1185">Reference proteome</keyword>
<sequence length="318" mass="36885">MMGVMYFTFGLFVGIIICQVRIKFVKKKWKSSFNEIETILQLLEESTDVIYHFDIKPEMGHRYISPALDKFLGEGVIKEAFENPFVPFELIHPEDFDHLTQKLNGTLDYSKPIIQRWKDKEGNYRWFEEYTTPIYENGELVAIQGIMRNMDEKIKLRQDLEYQINHDALTDIYNRGYFETIFSDLDGHIDTTVGIVLCDLDELKVMNDHFGHKSGDALLKETAKVLNQFSAEDTMVARIGGDEFALLAVEKTEREIEQLVQDISIGIHRHNENPLNMKIKLSIGYAFTSNSIGKMTELFSQADKNMYKDKTSRKQLLV</sequence>